<keyword evidence="4 6" id="KW-0862">Zinc</keyword>
<dbReference type="PROSITE" id="PS50103">
    <property type="entry name" value="ZF_C3H1"/>
    <property type="match status" value="2"/>
</dbReference>
<dbReference type="SMART" id="SM00356">
    <property type="entry name" value="ZnF_C3H1"/>
    <property type="match status" value="2"/>
</dbReference>
<dbReference type="PANTHER" id="PTHR12675">
    <property type="entry name" value="MUSCLEBLIND-LIKE PROTEIN"/>
    <property type="match status" value="1"/>
</dbReference>
<dbReference type="GO" id="GO:0003723">
    <property type="term" value="F:RNA binding"/>
    <property type="evidence" value="ECO:0007669"/>
    <property type="project" value="TreeGrafter"/>
</dbReference>
<feature type="domain" description="C3H1-type" evidence="7">
    <location>
        <begin position="89"/>
        <end position="115"/>
    </location>
</feature>
<dbReference type="GO" id="GO:0008270">
    <property type="term" value="F:zinc ion binding"/>
    <property type="evidence" value="ECO:0007669"/>
    <property type="project" value="UniProtKB-KW"/>
</dbReference>
<evidence type="ECO:0000256" key="5">
    <source>
        <dbReference type="ARBA" id="ARBA00038226"/>
    </source>
</evidence>
<evidence type="ECO:0000256" key="6">
    <source>
        <dbReference type="PROSITE-ProRule" id="PRU00723"/>
    </source>
</evidence>
<evidence type="ECO:0000256" key="3">
    <source>
        <dbReference type="ARBA" id="ARBA00022771"/>
    </source>
</evidence>
<dbReference type="GO" id="GO:0005654">
    <property type="term" value="C:nucleoplasm"/>
    <property type="evidence" value="ECO:0007669"/>
    <property type="project" value="TreeGrafter"/>
</dbReference>
<dbReference type="EMBL" id="JAODUP010000381">
    <property type="protein sequence ID" value="KAK2150949.1"/>
    <property type="molecule type" value="Genomic_DNA"/>
</dbReference>
<dbReference type="Pfam" id="PF22628">
    <property type="entry name" value="zf-CCCH_10"/>
    <property type="match status" value="1"/>
</dbReference>
<keyword evidence="1 6" id="KW-0479">Metal-binding</keyword>
<comment type="similarity">
    <text evidence="5">Belongs to the muscleblind family.</text>
</comment>
<organism evidence="8 9">
    <name type="scientific">Paralvinella palmiformis</name>
    <dbReference type="NCBI Taxonomy" id="53620"/>
    <lineage>
        <taxon>Eukaryota</taxon>
        <taxon>Metazoa</taxon>
        <taxon>Spiralia</taxon>
        <taxon>Lophotrochozoa</taxon>
        <taxon>Annelida</taxon>
        <taxon>Polychaeta</taxon>
        <taxon>Sedentaria</taxon>
        <taxon>Canalipalpata</taxon>
        <taxon>Terebellida</taxon>
        <taxon>Terebelliformia</taxon>
        <taxon>Alvinellidae</taxon>
        <taxon>Paralvinella</taxon>
    </lineage>
</organism>
<gene>
    <name evidence="8" type="ORF">LSH36_381g02007</name>
</gene>
<evidence type="ECO:0000256" key="4">
    <source>
        <dbReference type="ARBA" id="ARBA00022833"/>
    </source>
</evidence>
<dbReference type="Gene3D" id="3.30.1370.210">
    <property type="match status" value="1"/>
</dbReference>
<dbReference type="InterPro" id="IPR000571">
    <property type="entry name" value="Znf_CCCH"/>
</dbReference>
<dbReference type="GO" id="GO:0005737">
    <property type="term" value="C:cytoplasm"/>
    <property type="evidence" value="ECO:0007669"/>
    <property type="project" value="TreeGrafter"/>
</dbReference>
<dbReference type="AlphaFoldDB" id="A0AAD9JD59"/>
<accession>A0AAD9JD59</accession>
<keyword evidence="2" id="KW-0677">Repeat</keyword>
<comment type="caution">
    <text evidence="8">The sequence shown here is derived from an EMBL/GenBank/DDBJ whole genome shotgun (WGS) entry which is preliminary data.</text>
</comment>
<evidence type="ECO:0000256" key="1">
    <source>
        <dbReference type="ARBA" id="ARBA00022723"/>
    </source>
</evidence>
<protein>
    <recommendedName>
        <fullName evidence="7">C3H1-type domain-containing protein</fullName>
    </recommendedName>
</protein>
<keyword evidence="9" id="KW-1185">Reference proteome</keyword>
<dbReference type="PANTHER" id="PTHR12675:SF12">
    <property type="entry name" value="PROTEIN MUSCLEBLIND"/>
    <property type="match status" value="1"/>
</dbReference>
<evidence type="ECO:0000256" key="2">
    <source>
        <dbReference type="ARBA" id="ARBA00022737"/>
    </source>
</evidence>
<dbReference type="GO" id="GO:0043484">
    <property type="term" value="P:regulation of RNA splicing"/>
    <property type="evidence" value="ECO:0007669"/>
    <property type="project" value="TreeGrafter"/>
</dbReference>
<dbReference type="InterPro" id="IPR054429">
    <property type="entry name" value="Znf-CCCH_Muscleblind-like"/>
</dbReference>
<evidence type="ECO:0000313" key="9">
    <source>
        <dbReference type="Proteomes" id="UP001208570"/>
    </source>
</evidence>
<feature type="zinc finger region" description="C3H1-type" evidence="6">
    <location>
        <begin position="122"/>
        <end position="148"/>
    </location>
</feature>
<evidence type="ECO:0000313" key="8">
    <source>
        <dbReference type="EMBL" id="KAK2150949.1"/>
    </source>
</evidence>
<feature type="domain" description="C3H1-type" evidence="7">
    <location>
        <begin position="122"/>
        <end position="148"/>
    </location>
</feature>
<reference evidence="8" key="1">
    <citation type="journal article" date="2023" name="Mol. Biol. Evol.">
        <title>Third-Generation Sequencing Reveals the Adaptive Role of the Epigenome in Three Deep-Sea Polychaetes.</title>
        <authorList>
            <person name="Perez M."/>
            <person name="Aroh O."/>
            <person name="Sun Y."/>
            <person name="Lan Y."/>
            <person name="Juniper S.K."/>
            <person name="Young C.R."/>
            <person name="Angers B."/>
            <person name="Qian P.Y."/>
        </authorList>
    </citation>
    <scope>NUCLEOTIDE SEQUENCE</scope>
    <source>
        <strain evidence="8">P08H-3</strain>
    </source>
</reference>
<feature type="zinc finger region" description="C3H1-type" evidence="6">
    <location>
        <begin position="89"/>
        <end position="115"/>
    </location>
</feature>
<dbReference type="Proteomes" id="UP001208570">
    <property type="component" value="Unassembled WGS sequence"/>
</dbReference>
<name>A0AAD9JD59_9ANNE</name>
<evidence type="ECO:0000259" key="7">
    <source>
        <dbReference type="PROSITE" id="PS50103"/>
    </source>
</evidence>
<proteinExistence type="inferred from homology"/>
<sequence length="154" mass="16759">MPPNASTATNFCFCCCCGDQKLDFRGYCVAHHTSPLLLPNTLPAYLIGAFCVATATVIPNSHAAATAAAGALVTNATSVNYFNESNQLLDTLPVCRDFKAGQCKRPQCKYVHLIEDYVEVTEGKVTVCRDAVKGKCTRPLCKYYHIPILPQLLL</sequence>
<keyword evidence="3 6" id="KW-0863">Zinc-finger</keyword>